<evidence type="ECO:0000313" key="2">
    <source>
        <dbReference type="Proteomes" id="UP001188597"/>
    </source>
</evidence>
<organism evidence="1 2">
    <name type="scientific">Escallonia herrerae</name>
    <dbReference type="NCBI Taxonomy" id="1293975"/>
    <lineage>
        <taxon>Eukaryota</taxon>
        <taxon>Viridiplantae</taxon>
        <taxon>Streptophyta</taxon>
        <taxon>Embryophyta</taxon>
        <taxon>Tracheophyta</taxon>
        <taxon>Spermatophyta</taxon>
        <taxon>Magnoliopsida</taxon>
        <taxon>eudicotyledons</taxon>
        <taxon>Gunneridae</taxon>
        <taxon>Pentapetalae</taxon>
        <taxon>asterids</taxon>
        <taxon>campanulids</taxon>
        <taxon>Escalloniales</taxon>
        <taxon>Escalloniaceae</taxon>
        <taxon>Escallonia</taxon>
    </lineage>
</organism>
<dbReference type="PANTHER" id="PTHR37610:SF92">
    <property type="entry name" value="RETROTRANSPOSON COPIA-LIKE N-TERMINAL DOMAIN-CONTAINING PROTEIN"/>
    <property type="match status" value="1"/>
</dbReference>
<evidence type="ECO:0000313" key="1">
    <source>
        <dbReference type="EMBL" id="KAK3038071.1"/>
    </source>
</evidence>
<proteinExistence type="predicted"/>
<dbReference type="InterPro" id="IPR008179">
    <property type="entry name" value="HisE"/>
</dbReference>
<keyword evidence="2" id="KW-1185">Reference proteome</keyword>
<dbReference type="EMBL" id="JAVXUP010000105">
    <property type="protein sequence ID" value="KAK3038071.1"/>
    <property type="molecule type" value="Genomic_DNA"/>
</dbReference>
<protein>
    <recommendedName>
        <fullName evidence="3">Phosphoribosyl-ATP diphosphatase</fullName>
    </recommendedName>
</protein>
<reference evidence="1" key="1">
    <citation type="submission" date="2022-12" db="EMBL/GenBank/DDBJ databases">
        <title>Draft genome assemblies for two species of Escallonia (Escalloniales).</title>
        <authorList>
            <person name="Chanderbali A."/>
            <person name="Dervinis C."/>
            <person name="Anghel I."/>
            <person name="Soltis D."/>
            <person name="Soltis P."/>
            <person name="Zapata F."/>
        </authorList>
    </citation>
    <scope>NUCLEOTIDE SEQUENCE</scope>
    <source>
        <strain evidence="1">UCBG64.0493</strain>
        <tissue evidence="1">Leaf</tissue>
    </source>
</reference>
<comment type="caution">
    <text evidence="1">The sequence shown here is derived from an EMBL/GenBank/DDBJ whole genome shotgun (WGS) entry which is preliminary data.</text>
</comment>
<dbReference type="PANTHER" id="PTHR37610">
    <property type="entry name" value="CCHC-TYPE DOMAIN-CONTAINING PROTEIN"/>
    <property type="match status" value="1"/>
</dbReference>
<dbReference type="AlphaFoldDB" id="A0AA89BNJ1"/>
<dbReference type="GO" id="GO:0004636">
    <property type="term" value="F:phosphoribosyl-ATP diphosphatase activity"/>
    <property type="evidence" value="ECO:0007669"/>
    <property type="project" value="InterPro"/>
</dbReference>
<evidence type="ECO:0008006" key="3">
    <source>
        <dbReference type="Google" id="ProtNLM"/>
    </source>
</evidence>
<gene>
    <name evidence="1" type="ORF">RJ639_031625</name>
</gene>
<dbReference type="GO" id="GO:0000105">
    <property type="term" value="P:L-histidine biosynthetic process"/>
    <property type="evidence" value="ECO:0007669"/>
    <property type="project" value="InterPro"/>
</dbReference>
<dbReference type="CDD" id="cd11534">
    <property type="entry name" value="NTP-PPase_HisIE_like"/>
    <property type="match status" value="1"/>
</dbReference>
<accession>A0AA89BNJ1</accession>
<dbReference type="Gene3D" id="1.10.287.1080">
    <property type="entry name" value="MazG-like"/>
    <property type="match status" value="1"/>
</dbReference>
<name>A0AA89BNJ1_9ASTE</name>
<sequence>MADVLYHAMVLLALKGVKVEEVLQVLRLRFSQSGVEEKKSRKAQAGPGDLIATGPGDLIKAGVSVKDSIGAIVSPSIVVSSSFLHNHRLAIAETSSSRSRILEFNPSAPNRLDLRPPLSPAYWSPPCAFVDFHVGWAEQDFNMSSMSYTTERAPSAQSEEVTLNQTVGELQNIQSAYRLNGKNYMKWSQLVLTFLKGQRKLSHLLGTGPKKGDPRFDAWDEEDSMVMSWLWNSMLPEISDTFMFLPTSKEIWEAAQQTYSKVRDAA</sequence>
<dbReference type="Proteomes" id="UP001188597">
    <property type="component" value="Unassembled WGS sequence"/>
</dbReference>